<dbReference type="Pfam" id="PF00550">
    <property type="entry name" value="PP-binding"/>
    <property type="match status" value="2"/>
</dbReference>
<dbReference type="GO" id="GO:0043041">
    <property type="term" value="P:amino acid activation for nonribosomal peptide biosynthetic process"/>
    <property type="evidence" value="ECO:0007669"/>
    <property type="project" value="TreeGrafter"/>
</dbReference>
<dbReference type="GO" id="GO:0008610">
    <property type="term" value="P:lipid biosynthetic process"/>
    <property type="evidence" value="ECO:0007669"/>
    <property type="project" value="InterPro"/>
</dbReference>
<dbReference type="FunFam" id="3.40.50.980:FF:000001">
    <property type="entry name" value="Non-ribosomal peptide synthetase"/>
    <property type="match status" value="1"/>
</dbReference>
<comment type="caution">
    <text evidence="8">The sequence shown here is derived from an EMBL/GenBank/DDBJ whole genome shotgun (WGS) entry which is preliminary data.</text>
</comment>
<dbReference type="Proteomes" id="UP000283709">
    <property type="component" value="Unassembled WGS sequence"/>
</dbReference>
<sequence>MLLESPQSFNLAERLRELAATRPHDTALVCVDDLGDTRYDYRALDARAQAIAGFLATRNAAGERALLLMDSGIDYVAAFFGCLYAGTIAVPAYPPESAREQHLARLRGIAADCDARFVLTTASLIASTRESFGAIAPGAQLVAVDEAAQHASPGAPFASTHGADDIAFLQYTSGSTSSPKGVMVTHGNVLANEIAIQSGLGVTPNDVFVSWLPLYHDMGLIGTLLQPVYSGIPLVLMSPRYFLERPVRWLEAIARHRGTISGGPDFAYRLCCERVRDTQVADLDLSSWRVAFCGSEPVRFDTQQAFAERFAAARFDSDARYPCYGLAEATLFVTGGTRGDGPSAVSFADSGLKAGRAEAVALQAAQQTEADSEYGAPGVVTLVGCGREAVNHEVRIVAPDSGATLDDGRVGEIWVAGPSVARGYWRREDATAESFPTFGATRWLRTGDLGFRHGGEIFIVGRRKDMIIVRGQNLYPQDLERAVEMNVDAVRKGRIAAFGVELKGREGIGLAVEISRSMQKLATPQALVDALNDAIGEACGEPLSVVVLLNPGGLPKTSSGKLQRSAAAQKWRSRELDAYAVYEHGSFVNTAHRETGLPDRVAANPASTDDTLREGVERELAAIWHDVLGVPVDTRSAHFFSLGGNSLAATQLAAQVRDRWQVAFEIADVFGTATLHESAALIGRLCASGARIAPTRIDFDPQAGERVPASFAQRRQWFLWQLERASSAYHLAGGLTLRGALNIDALRVALQVLVDRHETLRTTFETSADGVPLQVIHPSMTIALDQLDVRASIEGNDEVEANEAVLAASRAIVAQPFDLTRGPLLRATLLRTGDAAWRLLLVAHHIAADGWSADLLFDEIAHGYRQALPGNRAALAPLPALPVRYRDYAAWQHRWVGGDEHTRQLAYWRAQLADMAPASALPADAPRGNAANHPAAVHRFTLSAIRHAALKSVAREHGTTFFTVSLTALLVALHRYTGDLDPRVGVPVANRDRREIAGLVGFFVNTQVMRGRLERNMTLRALLIQMRDTMFGAQAHQDLPFDLLVEALQPERSAGRTPFFDVMAGHQTQRDTLAHTLPELTAGRFRLDDAGVPFELTLDTYETADGGVAGVFTYASDLFDARTVAQFADFYDGVLSALIGAAGTTIDAVCGATHNETAALLTLAGPAGQLEQIEPVIATIERQAARQPMNAAVIAGELEISAGELNARANRLAHRLIEAGVGAEVKVGIGVERSVEMVVAVLAVLKTGAAYVPLDPSYPAARLAYMVADSGIEWLITHEATRALFANTPGEAASRVGVIELDASDASKTSDVGAVANLAESNPQVAAAPDSLAYVIYTSGSTGQPKGVAIDQRSLAIHTQATIDFCALNENDRVLQFAAFSFDGFIEEIFPALCVGAAIVLRDVELWDSGTFYRKLLQYRISVIDVTTAYWHLLAQDFAKEGARDYGALRLAIAGGEAMAAEGVNAWRTAGLQHVKLLNTYGPTETTVSATLFDCDALVANADDTLRKVPIGRALAGRRMYVLDGRGELAPRGVAGELYIGGEALARGYLNRAALTAERFVPDPFSTQGGRLYRTGDLARWRADGELEYLGRIDHQVKIRGFRIELGEVEAQLLAQQGVREAVVTAQGAAGGMRLVGYVAPHAGVTLDVASLRATLSSALPDYMVPSAVVVLDALPLTPNGKVDRKALPAPEFQTRGYEAPQGEPETTLAALFEQVLEVERVGRHDNFFELGGDSILSLKVVAQAHHAGITITPRQLFDTQTVAALAQVLVQAASDGAMQPVVPPITVIAADERTALPLSHAQQRLWFLWNLQPESSAYHMPGALRLSGELDTQAVRASIDAVVARHESLRTTFAAQTDAQVDGEVVQSIGTDSRCDWRFTDVSGSDDVESALASTANAFATEPFDLVHGPLLRVALIRVGACEHVLTVVMHHIVSDGWSVEVLLREFVEGYRALREGRPAQRRELPVQYADYARWQRRWLEAGEQARQLAYWRAQLGDAHPVLALPSDRARQAVSTWHGATHRIGLPDTLARAIRQRARELRATPFVVLLAGFQLLLHRYTAQGDIRVGVPAANRERVETEGLIGLFVNTLVMRARMDGGTSLTTLLETVKRDAQAAQLHQDLPFDVLVDALQPQRSLSHAPLFQVMFNHLRDDERVLDTLPGVKVEWYGLSEAMAQFELTLNTTEASDGTMSASFVYARELFDARTVERLAEHYVASLNALVSGRVSTVADVELMSDAERA</sequence>
<dbReference type="InterPro" id="IPR020806">
    <property type="entry name" value="PKS_PP-bd"/>
</dbReference>
<organism evidence="8 9">
    <name type="scientific">Paraburkholderia fungorum</name>
    <dbReference type="NCBI Taxonomy" id="134537"/>
    <lineage>
        <taxon>Bacteria</taxon>
        <taxon>Pseudomonadati</taxon>
        <taxon>Pseudomonadota</taxon>
        <taxon>Betaproteobacteria</taxon>
        <taxon>Burkholderiales</taxon>
        <taxon>Burkholderiaceae</taxon>
        <taxon>Paraburkholderia</taxon>
    </lineage>
</organism>
<dbReference type="InterPro" id="IPR001242">
    <property type="entry name" value="Condensation_dom"/>
</dbReference>
<dbReference type="GO" id="GO:0005829">
    <property type="term" value="C:cytosol"/>
    <property type="evidence" value="ECO:0007669"/>
    <property type="project" value="TreeGrafter"/>
</dbReference>
<dbReference type="SMART" id="SM00823">
    <property type="entry name" value="PKS_PP"/>
    <property type="match status" value="2"/>
</dbReference>
<dbReference type="GO" id="GO:0071766">
    <property type="term" value="P:Actinobacterium-type cell wall biogenesis"/>
    <property type="evidence" value="ECO:0007669"/>
    <property type="project" value="UniProtKB-ARBA"/>
</dbReference>
<dbReference type="FunFam" id="3.30.559.10:FF:000012">
    <property type="entry name" value="Non-ribosomal peptide synthetase"/>
    <property type="match status" value="1"/>
</dbReference>
<dbReference type="InterPro" id="IPR023213">
    <property type="entry name" value="CAT-like_dom_sf"/>
</dbReference>
<dbReference type="InterPro" id="IPR025110">
    <property type="entry name" value="AMP-bd_C"/>
</dbReference>
<reference evidence="8 9" key="1">
    <citation type="submission" date="2016-07" db="EMBL/GenBank/DDBJ databases">
        <title>Genome analysis of Burkholderia fungorum ES3-20.</title>
        <authorList>
            <person name="Xu D."/>
            <person name="Yao R."/>
            <person name="Zheng S."/>
        </authorList>
    </citation>
    <scope>NUCLEOTIDE SEQUENCE [LARGE SCALE GENOMIC DNA]</scope>
    <source>
        <strain evidence="8 9">ES3-20</strain>
    </source>
</reference>
<dbReference type="PANTHER" id="PTHR45527:SF1">
    <property type="entry name" value="FATTY ACID SYNTHASE"/>
    <property type="match status" value="1"/>
</dbReference>
<evidence type="ECO:0000256" key="1">
    <source>
        <dbReference type="ARBA" id="ARBA00001957"/>
    </source>
</evidence>
<dbReference type="Gene3D" id="3.30.559.10">
    <property type="entry name" value="Chloramphenicol acetyltransferase-like domain"/>
    <property type="match status" value="2"/>
</dbReference>
<dbReference type="GO" id="GO:0003824">
    <property type="term" value="F:catalytic activity"/>
    <property type="evidence" value="ECO:0007669"/>
    <property type="project" value="InterPro"/>
</dbReference>
<dbReference type="Gene3D" id="3.30.300.30">
    <property type="match status" value="2"/>
</dbReference>
<keyword evidence="4" id="KW-0597">Phosphoprotein</keyword>
<evidence type="ECO:0000256" key="3">
    <source>
        <dbReference type="ARBA" id="ARBA00022450"/>
    </source>
</evidence>
<comment type="similarity">
    <text evidence="2">Belongs to the ATP-dependent AMP-binding enzyme family.</text>
</comment>
<name>A0A420FKA5_9BURK</name>
<dbReference type="FunFam" id="3.30.300.30:FF:000010">
    <property type="entry name" value="Enterobactin synthetase component F"/>
    <property type="match status" value="1"/>
</dbReference>
<feature type="domain" description="Carrier" evidence="7">
    <location>
        <begin position="611"/>
        <end position="686"/>
    </location>
</feature>
<evidence type="ECO:0000313" key="8">
    <source>
        <dbReference type="EMBL" id="RKF33307.1"/>
    </source>
</evidence>
<proteinExistence type="inferred from homology"/>
<dbReference type="InterPro" id="IPR010071">
    <property type="entry name" value="AA_adenyl_dom"/>
</dbReference>
<dbReference type="PROSITE" id="PS00455">
    <property type="entry name" value="AMP_BINDING"/>
    <property type="match status" value="2"/>
</dbReference>
<dbReference type="EMBL" id="MCAS01000060">
    <property type="protein sequence ID" value="RKF33307.1"/>
    <property type="molecule type" value="Genomic_DNA"/>
</dbReference>
<dbReference type="GO" id="GO:0006631">
    <property type="term" value="P:fatty acid metabolic process"/>
    <property type="evidence" value="ECO:0007669"/>
    <property type="project" value="UniProtKB-KW"/>
</dbReference>
<dbReference type="Pfam" id="PF13193">
    <property type="entry name" value="AMP-binding_C"/>
    <property type="match status" value="1"/>
</dbReference>
<dbReference type="InterPro" id="IPR040097">
    <property type="entry name" value="FAAL/FAAC"/>
</dbReference>
<dbReference type="PROSITE" id="PS00012">
    <property type="entry name" value="PHOSPHOPANTETHEINE"/>
    <property type="match status" value="2"/>
</dbReference>
<dbReference type="InterPro" id="IPR045851">
    <property type="entry name" value="AMP-bd_C_sf"/>
</dbReference>
<dbReference type="GO" id="GO:0031177">
    <property type="term" value="F:phosphopantetheine binding"/>
    <property type="evidence" value="ECO:0007669"/>
    <property type="project" value="InterPro"/>
</dbReference>
<dbReference type="InterPro" id="IPR000873">
    <property type="entry name" value="AMP-dep_synth/lig_dom"/>
</dbReference>
<dbReference type="Gene3D" id="2.30.38.10">
    <property type="entry name" value="Luciferase, Domain 3"/>
    <property type="match status" value="1"/>
</dbReference>
<evidence type="ECO:0000256" key="6">
    <source>
        <dbReference type="ARBA" id="ARBA00023098"/>
    </source>
</evidence>
<feature type="domain" description="Carrier" evidence="7">
    <location>
        <begin position="1700"/>
        <end position="1774"/>
    </location>
</feature>
<dbReference type="InterPro" id="IPR036736">
    <property type="entry name" value="ACP-like_sf"/>
</dbReference>
<dbReference type="Gene3D" id="1.10.1200.10">
    <property type="entry name" value="ACP-like"/>
    <property type="match status" value="2"/>
</dbReference>
<dbReference type="Gene3D" id="3.40.50.980">
    <property type="match status" value="2"/>
</dbReference>
<evidence type="ECO:0000256" key="5">
    <source>
        <dbReference type="ARBA" id="ARBA00022832"/>
    </source>
</evidence>
<dbReference type="InterPro" id="IPR009081">
    <property type="entry name" value="PP-bd_ACP"/>
</dbReference>
<protein>
    <recommendedName>
        <fullName evidence="7">Carrier domain-containing protein</fullName>
    </recommendedName>
</protein>
<evidence type="ECO:0000256" key="2">
    <source>
        <dbReference type="ARBA" id="ARBA00006432"/>
    </source>
</evidence>
<dbReference type="NCBIfam" id="TIGR01733">
    <property type="entry name" value="AA-adenyl-dom"/>
    <property type="match status" value="1"/>
</dbReference>
<evidence type="ECO:0000259" key="7">
    <source>
        <dbReference type="PROSITE" id="PS50075"/>
    </source>
</evidence>
<dbReference type="PANTHER" id="PTHR45527">
    <property type="entry name" value="NONRIBOSOMAL PEPTIDE SYNTHETASE"/>
    <property type="match status" value="1"/>
</dbReference>
<dbReference type="SUPFAM" id="SSF47336">
    <property type="entry name" value="ACP-like"/>
    <property type="match status" value="2"/>
</dbReference>
<dbReference type="Gene3D" id="3.40.50.12780">
    <property type="entry name" value="N-terminal domain of ligase-like"/>
    <property type="match status" value="1"/>
</dbReference>
<dbReference type="PROSITE" id="PS50075">
    <property type="entry name" value="CARRIER"/>
    <property type="match status" value="2"/>
</dbReference>
<dbReference type="InterPro" id="IPR042099">
    <property type="entry name" value="ANL_N_sf"/>
</dbReference>
<accession>A0A420FKA5</accession>
<dbReference type="SUPFAM" id="SSF56801">
    <property type="entry name" value="Acetyl-CoA synthetase-like"/>
    <property type="match status" value="2"/>
</dbReference>
<dbReference type="RefSeq" id="WP_120348751.1">
    <property type="nucleotide sequence ID" value="NZ_MCAS01000060.1"/>
</dbReference>
<dbReference type="SUPFAM" id="SSF52777">
    <property type="entry name" value="CoA-dependent acyltransferases"/>
    <property type="match status" value="4"/>
</dbReference>
<dbReference type="FunFam" id="3.40.50.12780:FF:000012">
    <property type="entry name" value="Non-ribosomal peptide synthetase"/>
    <property type="match status" value="1"/>
</dbReference>
<dbReference type="GO" id="GO:0044550">
    <property type="term" value="P:secondary metabolite biosynthetic process"/>
    <property type="evidence" value="ECO:0007669"/>
    <property type="project" value="UniProtKB-ARBA"/>
</dbReference>
<feature type="non-terminal residue" evidence="8">
    <location>
        <position position="2243"/>
    </location>
</feature>
<keyword evidence="5" id="KW-0276">Fatty acid metabolism</keyword>
<gene>
    <name evidence="8" type="ORF">BCY88_38670</name>
</gene>
<comment type="cofactor">
    <cofactor evidence="1">
        <name>pantetheine 4'-phosphate</name>
        <dbReference type="ChEBI" id="CHEBI:47942"/>
    </cofactor>
</comment>
<dbReference type="FunFam" id="2.30.38.10:FF:000001">
    <property type="entry name" value="Non-ribosomal peptide synthetase PvdI"/>
    <property type="match status" value="1"/>
</dbReference>
<dbReference type="CDD" id="cd05931">
    <property type="entry name" value="FAAL"/>
    <property type="match status" value="1"/>
</dbReference>
<dbReference type="CDD" id="cd17649">
    <property type="entry name" value="A_NRPS_PvdJ-like"/>
    <property type="match status" value="1"/>
</dbReference>
<dbReference type="Pfam" id="PF00668">
    <property type="entry name" value="Condensation"/>
    <property type="match status" value="2"/>
</dbReference>
<dbReference type="Pfam" id="PF00501">
    <property type="entry name" value="AMP-binding"/>
    <property type="match status" value="2"/>
</dbReference>
<dbReference type="InterPro" id="IPR020845">
    <property type="entry name" value="AMP-binding_CS"/>
</dbReference>
<dbReference type="FunFam" id="1.10.1200.10:FF:000005">
    <property type="entry name" value="Nonribosomal peptide synthetase 1"/>
    <property type="match status" value="1"/>
</dbReference>
<dbReference type="FunFam" id="3.40.50.12780:FF:000013">
    <property type="entry name" value="Long-chain-fatty-acid--AMP ligase FadD32"/>
    <property type="match status" value="1"/>
</dbReference>
<evidence type="ECO:0000256" key="4">
    <source>
        <dbReference type="ARBA" id="ARBA00022553"/>
    </source>
</evidence>
<dbReference type="InterPro" id="IPR006162">
    <property type="entry name" value="Ppantetheine_attach_site"/>
</dbReference>
<dbReference type="CDD" id="cd19531">
    <property type="entry name" value="LCL_NRPS-like"/>
    <property type="match status" value="2"/>
</dbReference>
<keyword evidence="3" id="KW-0596">Phosphopantetheine</keyword>
<keyword evidence="6" id="KW-0443">Lipid metabolism</keyword>
<dbReference type="Gene3D" id="3.30.559.30">
    <property type="entry name" value="Nonribosomal peptide synthetase, condensation domain"/>
    <property type="match status" value="2"/>
</dbReference>
<evidence type="ECO:0000313" key="9">
    <source>
        <dbReference type="Proteomes" id="UP000283709"/>
    </source>
</evidence>